<feature type="compositionally biased region" description="Low complexity" evidence="1">
    <location>
        <begin position="41"/>
        <end position="51"/>
    </location>
</feature>
<feature type="non-terminal residue" evidence="2">
    <location>
        <position position="149"/>
    </location>
</feature>
<dbReference type="Gramene" id="Os05t0416900-00">
    <property type="protein sequence ID" value="Os05t0416900-00"/>
    <property type="gene ID" value="Os05g0416900"/>
</dbReference>
<keyword evidence="3" id="KW-1185">Reference proteome</keyword>
<feature type="compositionally biased region" description="Basic and acidic residues" evidence="1">
    <location>
        <begin position="27"/>
        <end position="40"/>
    </location>
</feature>
<sequence>MQRSKLNRPPRLLRGGGPVAAAGGAGLEERPAAERPEPGHRPAGAAHGGRVPELVAAAAAHVHGAAEPRHRALAVVAPGQHLHGRELVVVVHEPTARPPADADRRRRHAAAADEVLRAVRLHRAPDEVIHHRRRRRRLPVRRRHRHRRL</sequence>
<dbReference type="Proteomes" id="UP000059680">
    <property type="component" value="Chromosome 5"/>
</dbReference>
<reference evidence="3" key="1">
    <citation type="journal article" date="2005" name="Nature">
        <title>The map-based sequence of the rice genome.</title>
        <authorList>
            <consortium name="International rice genome sequencing project (IRGSP)"/>
            <person name="Matsumoto T."/>
            <person name="Wu J."/>
            <person name="Kanamori H."/>
            <person name="Katayose Y."/>
            <person name="Fujisawa M."/>
            <person name="Namiki N."/>
            <person name="Mizuno H."/>
            <person name="Yamamoto K."/>
            <person name="Antonio B.A."/>
            <person name="Baba T."/>
            <person name="Sakata K."/>
            <person name="Nagamura Y."/>
            <person name="Aoki H."/>
            <person name="Arikawa K."/>
            <person name="Arita K."/>
            <person name="Bito T."/>
            <person name="Chiden Y."/>
            <person name="Fujitsuka N."/>
            <person name="Fukunaka R."/>
            <person name="Hamada M."/>
            <person name="Harada C."/>
            <person name="Hayashi A."/>
            <person name="Hijishita S."/>
            <person name="Honda M."/>
            <person name="Hosokawa S."/>
            <person name="Ichikawa Y."/>
            <person name="Idonuma A."/>
            <person name="Iijima M."/>
            <person name="Ikeda M."/>
            <person name="Ikeno M."/>
            <person name="Ito K."/>
            <person name="Ito S."/>
            <person name="Ito T."/>
            <person name="Ito Y."/>
            <person name="Ito Y."/>
            <person name="Iwabuchi A."/>
            <person name="Kamiya K."/>
            <person name="Karasawa W."/>
            <person name="Kurita K."/>
            <person name="Katagiri S."/>
            <person name="Kikuta A."/>
            <person name="Kobayashi H."/>
            <person name="Kobayashi N."/>
            <person name="Machita K."/>
            <person name="Maehara T."/>
            <person name="Masukawa M."/>
            <person name="Mizubayashi T."/>
            <person name="Mukai Y."/>
            <person name="Nagasaki H."/>
            <person name="Nagata Y."/>
            <person name="Naito S."/>
            <person name="Nakashima M."/>
            <person name="Nakama Y."/>
            <person name="Nakamichi Y."/>
            <person name="Nakamura M."/>
            <person name="Meguro A."/>
            <person name="Negishi M."/>
            <person name="Ohta I."/>
            <person name="Ohta T."/>
            <person name="Okamoto M."/>
            <person name="Ono N."/>
            <person name="Saji S."/>
            <person name="Sakaguchi M."/>
            <person name="Sakai K."/>
            <person name="Shibata M."/>
            <person name="Shimokawa T."/>
            <person name="Song J."/>
            <person name="Takazaki Y."/>
            <person name="Terasawa K."/>
            <person name="Tsugane M."/>
            <person name="Tsuji K."/>
            <person name="Ueda S."/>
            <person name="Waki K."/>
            <person name="Yamagata H."/>
            <person name="Yamamoto M."/>
            <person name="Yamamoto S."/>
            <person name="Yamane H."/>
            <person name="Yoshiki S."/>
            <person name="Yoshihara R."/>
            <person name="Yukawa K."/>
            <person name="Zhong H."/>
            <person name="Yano M."/>
            <person name="Yuan Q."/>
            <person name="Ouyang S."/>
            <person name="Liu J."/>
            <person name="Jones K.M."/>
            <person name="Gansberger K."/>
            <person name="Moffat K."/>
            <person name="Hill J."/>
            <person name="Bera J."/>
            <person name="Fadrosh D."/>
            <person name="Jin S."/>
            <person name="Johri S."/>
            <person name="Kim M."/>
            <person name="Overton L."/>
            <person name="Reardon M."/>
            <person name="Tsitrin T."/>
            <person name="Vuong H."/>
            <person name="Weaver B."/>
            <person name="Ciecko A."/>
            <person name="Tallon L."/>
            <person name="Jackson J."/>
            <person name="Pai G."/>
            <person name="Aken S.V."/>
            <person name="Utterback T."/>
            <person name="Reidmuller S."/>
            <person name="Feldblyum T."/>
            <person name="Hsiao J."/>
            <person name="Zismann V."/>
            <person name="Iobst S."/>
            <person name="de Vazeille A.R."/>
            <person name="Buell C.R."/>
            <person name="Ying K."/>
            <person name="Li Y."/>
            <person name="Lu T."/>
            <person name="Huang Y."/>
            <person name="Zhao Q."/>
            <person name="Feng Q."/>
            <person name="Zhang L."/>
            <person name="Zhu J."/>
            <person name="Weng Q."/>
            <person name="Mu J."/>
            <person name="Lu Y."/>
            <person name="Fan D."/>
            <person name="Liu Y."/>
            <person name="Guan J."/>
            <person name="Zhang Y."/>
            <person name="Yu S."/>
            <person name="Liu X."/>
            <person name="Zhang Y."/>
            <person name="Hong G."/>
            <person name="Han B."/>
            <person name="Choisne N."/>
            <person name="Demange N."/>
            <person name="Orjeda G."/>
            <person name="Samain S."/>
            <person name="Cattolico L."/>
            <person name="Pelletier E."/>
            <person name="Couloux A."/>
            <person name="Segurens B."/>
            <person name="Wincker P."/>
            <person name="D'Hont A."/>
            <person name="Scarpelli C."/>
            <person name="Weissenbach J."/>
            <person name="Salanoubat M."/>
            <person name="Quetier F."/>
            <person name="Yu Y."/>
            <person name="Kim H.R."/>
            <person name="Rambo T."/>
            <person name="Currie J."/>
            <person name="Collura K."/>
            <person name="Luo M."/>
            <person name="Yang T."/>
            <person name="Ammiraju J.S.S."/>
            <person name="Engler F."/>
            <person name="Soderlund C."/>
            <person name="Wing R.A."/>
            <person name="Palmer L.E."/>
            <person name="de la Bastide M."/>
            <person name="Spiegel L."/>
            <person name="Nascimento L."/>
            <person name="Zutavern T."/>
            <person name="O'Shaughnessy A."/>
            <person name="Dike S."/>
            <person name="Dedhia N."/>
            <person name="Preston R."/>
            <person name="Balija V."/>
            <person name="McCombie W.R."/>
            <person name="Chow T."/>
            <person name="Chen H."/>
            <person name="Chung M."/>
            <person name="Chen C."/>
            <person name="Shaw J."/>
            <person name="Wu H."/>
            <person name="Hsiao K."/>
            <person name="Chao Y."/>
            <person name="Chu M."/>
            <person name="Cheng C."/>
            <person name="Hour A."/>
            <person name="Lee P."/>
            <person name="Lin S."/>
            <person name="Lin Y."/>
            <person name="Liou J."/>
            <person name="Liu S."/>
            <person name="Hsing Y."/>
            <person name="Raghuvanshi S."/>
            <person name="Mohanty A."/>
            <person name="Bharti A.K."/>
            <person name="Gaur A."/>
            <person name="Gupta V."/>
            <person name="Kumar D."/>
            <person name="Ravi V."/>
            <person name="Vij S."/>
            <person name="Kapur A."/>
            <person name="Khurana P."/>
            <person name="Khurana P."/>
            <person name="Khurana J.P."/>
            <person name="Tyagi A.K."/>
            <person name="Gaikwad K."/>
            <person name="Singh A."/>
            <person name="Dalal V."/>
            <person name="Srivastava S."/>
            <person name="Dixit A."/>
            <person name="Pal A.K."/>
            <person name="Ghazi I.A."/>
            <person name="Yadav M."/>
            <person name="Pandit A."/>
            <person name="Bhargava A."/>
            <person name="Sureshbabu K."/>
            <person name="Batra K."/>
            <person name="Sharma T.R."/>
            <person name="Mohapatra T."/>
            <person name="Singh N.K."/>
            <person name="Messing J."/>
            <person name="Nelson A.B."/>
            <person name="Fuks G."/>
            <person name="Kavchok S."/>
            <person name="Keizer G."/>
            <person name="Linton E."/>
            <person name="Llaca V."/>
            <person name="Song R."/>
            <person name="Tanyolac B."/>
            <person name="Young S."/>
            <person name="Ho-Il K."/>
            <person name="Hahn J.H."/>
            <person name="Sangsakoo G."/>
            <person name="Vanavichit A."/>
            <person name="de Mattos Luiz.A.T."/>
            <person name="Zimmer P.D."/>
            <person name="Malone G."/>
            <person name="Dellagostin O."/>
            <person name="de Oliveira A.C."/>
            <person name="Bevan M."/>
            <person name="Bancroft I."/>
            <person name="Minx P."/>
            <person name="Cordum H."/>
            <person name="Wilson R."/>
            <person name="Cheng Z."/>
            <person name="Jin W."/>
            <person name="Jiang J."/>
            <person name="Leong S.A."/>
            <person name="Iwama H."/>
            <person name="Gojobori T."/>
            <person name="Itoh T."/>
            <person name="Niimura Y."/>
            <person name="Fujii Y."/>
            <person name="Habara T."/>
            <person name="Sakai H."/>
            <person name="Sato Y."/>
            <person name="Wilson G."/>
            <person name="Kumar K."/>
            <person name="McCouch S."/>
            <person name="Juretic N."/>
            <person name="Hoen D."/>
            <person name="Wright S."/>
            <person name="Bruskiewich R."/>
            <person name="Bureau T."/>
            <person name="Miyao A."/>
            <person name="Hirochika H."/>
            <person name="Nishikawa T."/>
            <person name="Kadowaki K."/>
            <person name="Sugiura M."/>
            <person name="Burr B."/>
            <person name="Sasaki T."/>
        </authorList>
    </citation>
    <scope>NUCLEOTIDE SEQUENCE [LARGE SCALE GENOMIC DNA]</scope>
    <source>
        <strain evidence="3">cv. Nipponbare</strain>
    </source>
</reference>
<evidence type="ECO:0000313" key="3">
    <source>
        <dbReference type="Proteomes" id="UP000059680"/>
    </source>
</evidence>
<evidence type="ECO:0000256" key="1">
    <source>
        <dbReference type="SAM" id="MobiDB-lite"/>
    </source>
</evidence>
<reference evidence="2 3" key="3">
    <citation type="journal article" date="2013" name="Rice">
        <title>Improvement of the Oryza sativa Nipponbare reference genome using next generation sequence and optical map data.</title>
        <authorList>
            <person name="Kawahara Y."/>
            <person name="de la Bastide M."/>
            <person name="Hamilton J.P."/>
            <person name="Kanamori H."/>
            <person name="McCombie W.R."/>
            <person name="Ouyang S."/>
            <person name="Schwartz D.C."/>
            <person name="Tanaka T."/>
            <person name="Wu J."/>
            <person name="Zhou S."/>
            <person name="Childs K.L."/>
            <person name="Davidson R.M."/>
            <person name="Lin H."/>
            <person name="Quesada-Ocampo L."/>
            <person name="Vaillancourt B."/>
            <person name="Sakai H."/>
            <person name="Lee S.S."/>
            <person name="Kim J."/>
            <person name="Numa H."/>
            <person name="Itoh T."/>
            <person name="Buell C.R."/>
            <person name="Matsumoto T."/>
        </authorList>
    </citation>
    <scope>NUCLEOTIDE SEQUENCE [LARGE SCALE GENOMIC DNA]</scope>
    <source>
        <strain evidence="3">cv. Nipponbare</strain>
    </source>
</reference>
<organism evidence="2 3">
    <name type="scientific">Oryza sativa subsp. japonica</name>
    <name type="common">Rice</name>
    <dbReference type="NCBI Taxonomy" id="39947"/>
    <lineage>
        <taxon>Eukaryota</taxon>
        <taxon>Viridiplantae</taxon>
        <taxon>Streptophyta</taxon>
        <taxon>Embryophyta</taxon>
        <taxon>Tracheophyta</taxon>
        <taxon>Spermatophyta</taxon>
        <taxon>Magnoliopsida</taxon>
        <taxon>Liliopsida</taxon>
        <taxon>Poales</taxon>
        <taxon>Poaceae</taxon>
        <taxon>BOP clade</taxon>
        <taxon>Oryzoideae</taxon>
        <taxon>Oryzeae</taxon>
        <taxon>Oryzinae</taxon>
        <taxon>Oryza</taxon>
        <taxon>Oryza sativa</taxon>
    </lineage>
</organism>
<gene>
    <name evidence="2" type="ordered locus">Os05g0416900</name>
    <name evidence="2" type="ORF">OSNPB_050416900</name>
</gene>
<protein>
    <submittedName>
        <fullName evidence="2">Os05g0416900 protein</fullName>
    </submittedName>
</protein>
<dbReference type="PaxDb" id="39947-A0A0P0WMI6"/>
<dbReference type="AlphaFoldDB" id="A0A0P0WMI6"/>
<feature type="compositionally biased region" description="Gly residues" evidence="1">
    <location>
        <begin position="14"/>
        <end position="26"/>
    </location>
</feature>
<dbReference type="FunCoup" id="A0A0P0WMI6">
    <property type="interactions" value="331"/>
</dbReference>
<dbReference type="InParanoid" id="A0A0P0WMI6"/>
<accession>A0A0P0WMI6</accession>
<dbReference type="EMBL" id="AP014961">
    <property type="protein sequence ID" value="BAS94043.1"/>
    <property type="molecule type" value="Genomic_DNA"/>
</dbReference>
<reference evidence="2 3" key="2">
    <citation type="journal article" date="2013" name="Plant Cell Physiol.">
        <title>Rice Annotation Project Database (RAP-DB): an integrative and interactive database for rice genomics.</title>
        <authorList>
            <person name="Sakai H."/>
            <person name="Lee S.S."/>
            <person name="Tanaka T."/>
            <person name="Numa H."/>
            <person name="Kim J."/>
            <person name="Kawahara Y."/>
            <person name="Wakimoto H."/>
            <person name="Yang C.C."/>
            <person name="Iwamoto M."/>
            <person name="Abe T."/>
            <person name="Yamada Y."/>
            <person name="Muto A."/>
            <person name="Inokuchi H."/>
            <person name="Ikemura T."/>
            <person name="Matsumoto T."/>
            <person name="Sasaki T."/>
            <person name="Itoh T."/>
        </authorList>
    </citation>
    <scope>NUCLEOTIDE SEQUENCE [LARGE SCALE GENOMIC DNA]</scope>
    <source>
        <strain evidence="3">cv. Nipponbare</strain>
    </source>
</reference>
<feature type="region of interest" description="Disordered" evidence="1">
    <location>
        <begin position="1"/>
        <end position="51"/>
    </location>
</feature>
<name>A0A0P0WMI6_ORYSJ</name>
<proteinExistence type="predicted"/>
<evidence type="ECO:0000313" key="2">
    <source>
        <dbReference type="EMBL" id="BAS94043.1"/>
    </source>
</evidence>